<dbReference type="Proteomes" id="UP001163828">
    <property type="component" value="Unassembled WGS sequence"/>
</dbReference>
<dbReference type="InterPro" id="IPR027417">
    <property type="entry name" value="P-loop_NTPase"/>
</dbReference>
<evidence type="ECO:0000259" key="2">
    <source>
        <dbReference type="Pfam" id="PF24883"/>
    </source>
</evidence>
<reference evidence="3" key="1">
    <citation type="submission" date="2022-08" db="EMBL/GenBank/DDBJ databases">
        <authorList>
            <consortium name="DOE Joint Genome Institute"/>
            <person name="Min B."/>
            <person name="Riley R."/>
            <person name="Sierra-Patev S."/>
            <person name="Naranjo-Ortiz M."/>
            <person name="Looney B."/>
            <person name="Konkel Z."/>
            <person name="Slot J.C."/>
            <person name="Sakamoto Y."/>
            <person name="Steenwyk J.L."/>
            <person name="Rokas A."/>
            <person name="Carro J."/>
            <person name="Camarero S."/>
            <person name="Ferreira P."/>
            <person name="Molpeceres G."/>
            <person name="Ruiz-Duenas F.J."/>
            <person name="Serrano A."/>
            <person name="Henrissat B."/>
            <person name="Drula E."/>
            <person name="Hughes K.W."/>
            <person name="Mata J.L."/>
            <person name="Ishikawa N.K."/>
            <person name="Vargas-Isla R."/>
            <person name="Ushijima S."/>
            <person name="Smith C.A."/>
            <person name="Ahrendt S."/>
            <person name="Andreopoulos W."/>
            <person name="He G."/>
            <person name="Labutti K."/>
            <person name="Lipzen A."/>
            <person name="Ng V."/>
            <person name="Sandor L."/>
            <person name="Barry K."/>
            <person name="Martinez A.T."/>
            <person name="Xiao Y."/>
            <person name="Gibbons J.G."/>
            <person name="Terashima K."/>
            <person name="Hibbett D.S."/>
            <person name="Grigoriev I.V."/>
        </authorList>
    </citation>
    <scope>NUCLEOTIDE SEQUENCE</scope>
    <source>
        <strain evidence="3">TFB10827</strain>
    </source>
</reference>
<evidence type="ECO:0000313" key="4">
    <source>
        <dbReference type="Proteomes" id="UP001163828"/>
    </source>
</evidence>
<dbReference type="SUPFAM" id="SSF52540">
    <property type="entry name" value="P-loop containing nucleoside triphosphate hydrolases"/>
    <property type="match status" value="1"/>
</dbReference>
<protein>
    <recommendedName>
        <fullName evidence="2">Nephrocystin 3-like N-terminal domain-containing protein</fullName>
    </recommendedName>
</protein>
<comment type="caution">
    <text evidence="3">The sequence shown here is derived from an EMBL/GenBank/DDBJ whole genome shotgun (WGS) entry which is preliminary data.</text>
</comment>
<evidence type="ECO:0000256" key="1">
    <source>
        <dbReference type="ARBA" id="ARBA00022737"/>
    </source>
</evidence>
<organism evidence="3 4">
    <name type="scientific">Lentinula boryana</name>
    <dbReference type="NCBI Taxonomy" id="40481"/>
    <lineage>
        <taxon>Eukaryota</taxon>
        <taxon>Fungi</taxon>
        <taxon>Dikarya</taxon>
        <taxon>Basidiomycota</taxon>
        <taxon>Agaricomycotina</taxon>
        <taxon>Agaricomycetes</taxon>
        <taxon>Agaricomycetidae</taxon>
        <taxon>Agaricales</taxon>
        <taxon>Marasmiineae</taxon>
        <taxon>Omphalotaceae</taxon>
        <taxon>Lentinula</taxon>
    </lineage>
</organism>
<keyword evidence="1" id="KW-0677">Repeat</keyword>
<proteinExistence type="predicted"/>
<gene>
    <name evidence="3" type="ORF">F5050DRAFT_423575</name>
</gene>
<keyword evidence="4" id="KW-1185">Reference proteome</keyword>
<dbReference type="EMBL" id="MU790685">
    <property type="protein sequence ID" value="KAJ3994780.1"/>
    <property type="molecule type" value="Genomic_DNA"/>
</dbReference>
<dbReference type="Gene3D" id="3.40.50.300">
    <property type="entry name" value="P-loop containing nucleotide triphosphate hydrolases"/>
    <property type="match status" value="1"/>
</dbReference>
<evidence type="ECO:0000313" key="3">
    <source>
        <dbReference type="EMBL" id="KAJ3994780.1"/>
    </source>
</evidence>
<sequence>MSRAQTELVNSLPHAETRYDAVSRFSASSCLEGTKVDLMRLIHGWVRINDSQKPRIFWLCGLAGTRKSTIAQNIAQELDTSHTLGVFSRNSADCSSALLVFSTIARQLVLALPELGARIADAIDANRDVGKLVMNVK</sequence>
<dbReference type="Pfam" id="PF24883">
    <property type="entry name" value="NPHP3_N"/>
    <property type="match status" value="1"/>
</dbReference>
<accession>A0ABQ8Q8J4</accession>
<dbReference type="InterPro" id="IPR056884">
    <property type="entry name" value="NPHP3-like_N"/>
</dbReference>
<feature type="domain" description="Nephrocystin 3-like N-terminal" evidence="2">
    <location>
        <begin position="49"/>
        <end position="127"/>
    </location>
</feature>
<name>A0ABQ8Q8J4_9AGAR</name>